<dbReference type="Proteomes" id="UP000799302">
    <property type="component" value="Unassembled WGS sequence"/>
</dbReference>
<dbReference type="EMBL" id="MU004234">
    <property type="protein sequence ID" value="KAF2669999.1"/>
    <property type="molecule type" value="Genomic_DNA"/>
</dbReference>
<sequence length="166" mass="17928">MNIENTFHFNHQAYLLENQAFSLLLTRLNKPPPLSIPDLEPFSANLISSLPIIPKRNIRLTLETAFPHVRKQRRAEPSYPWLARASVVIVKIVEGGRELAARAGFVRVECVGGAELPVGDGGFDAVDAHCCLGEGGEKGEGEEDGCGEDHGGGGWGRSFCGGDMMV</sequence>
<name>A0A6A6UCJ8_9PEZI</name>
<evidence type="ECO:0000313" key="1">
    <source>
        <dbReference type="EMBL" id="KAF2669999.1"/>
    </source>
</evidence>
<keyword evidence="2" id="KW-1185">Reference proteome</keyword>
<evidence type="ECO:0000313" key="2">
    <source>
        <dbReference type="Proteomes" id="UP000799302"/>
    </source>
</evidence>
<protein>
    <submittedName>
        <fullName evidence="1">Uncharacterized protein</fullName>
    </submittedName>
</protein>
<proteinExistence type="predicted"/>
<organism evidence="1 2">
    <name type="scientific">Microthyrium microscopicum</name>
    <dbReference type="NCBI Taxonomy" id="703497"/>
    <lineage>
        <taxon>Eukaryota</taxon>
        <taxon>Fungi</taxon>
        <taxon>Dikarya</taxon>
        <taxon>Ascomycota</taxon>
        <taxon>Pezizomycotina</taxon>
        <taxon>Dothideomycetes</taxon>
        <taxon>Dothideomycetes incertae sedis</taxon>
        <taxon>Microthyriales</taxon>
        <taxon>Microthyriaceae</taxon>
        <taxon>Microthyrium</taxon>
    </lineage>
</organism>
<accession>A0A6A6UCJ8</accession>
<reference evidence="1" key="1">
    <citation type="journal article" date="2020" name="Stud. Mycol.">
        <title>101 Dothideomycetes genomes: a test case for predicting lifestyles and emergence of pathogens.</title>
        <authorList>
            <person name="Haridas S."/>
            <person name="Albert R."/>
            <person name="Binder M."/>
            <person name="Bloem J."/>
            <person name="Labutti K."/>
            <person name="Salamov A."/>
            <person name="Andreopoulos B."/>
            <person name="Baker S."/>
            <person name="Barry K."/>
            <person name="Bills G."/>
            <person name="Bluhm B."/>
            <person name="Cannon C."/>
            <person name="Castanera R."/>
            <person name="Culley D."/>
            <person name="Daum C."/>
            <person name="Ezra D."/>
            <person name="Gonzalez J."/>
            <person name="Henrissat B."/>
            <person name="Kuo A."/>
            <person name="Liang C."/>
            <person name="Lipzen A."/>
            <person name="Lutzoni F."/>
            <person name="Magnuson J."/>
            <person name="Mondo S."/>
            <person name="Nolan M."/>
            <person name="Ohm R."/>
            <person name="Pangilinan J."/>
            <person name="Park H.-J."/>
            <person name="Ramirez L."/>
            <person name="Alfaro M."/>
            <person name="Sun H."/>
            <person name="Tritt A."/>
            <person name="Yoshinaga Y."/>
            <person name="Zwiers L.-H."/>
            <person name="Turgeon B."/>
            <person name="Goodwin S."/>
            <person name="Spatafora J."/>
            <person name="Crous P."/>
            <person name="Grigoriev I."/>
        </authorList>
    </citation>
    <scope>NUCLEOTIDE SEQUENCE</scope>
    <source>
        <strain evidence="1">CBS 115976</strain>
    </source>
</reference>
<gene>
    <name evidence="1" type="ORF">BT63DRAFT_227521</name>
</gene>
<dbReference type="AlphaFoldDB" id="A0A6A6UCJ8"/>